<evidence type="ECO:0000256" key="7">
    <source>
        <dbReference type="ARBA" id="ARBA00023136"/>
    </source>
</evidence>
<feature type="transmembrane region" description="Helical" evidence="8">
    <location>
        <begin position="54"/>
        <end position="75"/>
    </location>
</feature>
<evidence type="ECO:0000256" key="8">
    <source>
        <dbReference type="SAM" id="Phobius"/>
    </source>
</evidence>
<dbReference type="OrthoDB" id="3177005at2"/>
<feature type="transmembrane region" description="Helical" evidence="8">
    <location>
        <begin position="195"/>
        <end position="212"/>
    </location>
</feature>
<evidence type="ECO:0000256" key="2">
    <source>
        <dbReference type="ARBA" id="ARBA00010735"/>
    </source>
</evidence>
<feature type="transmembrane region" description="Helical" evidence="8">
    <location>
        <begin position="138"/>
        <end position="160"/>
    </location>
</feature>
<dbReference type="PANTHER" id="PTHR34979">
    <property type="entry name" value="INNER MEMBRANE PROTEIN YGAZ"/>
    <property type="match status" value="1"/>
</dbReference>
<keyword evidence="6 8" id="KW-1133">Transmembrane helix</keyword>
<dbReference type="GO" id="GO:1903785">
    <property type="term" value="P:L-valine transmembrane transport"/>
    <property type="evidence" value="ECO:0007669"/>
    <property type="project" value="TreeGrafter"/>
</dbReference>
<keyword evidence="3" id="KW-0813">Transport</keyword>
<keyword evidence="4" id="KW-1003">Cell membrane</keyword>
<evidence type="ECO:0000256" key="3">
    <source>
        <dbReference type="ARBA" id="ARBA00022448"/>
    </source>
</evidence>
<protein>
    <submittedName>
        <fullName evidence="9">4-azaleucine resistance probable transporter AzlC</fullName>
    </submittedName>
</protein>
<comment type="similarity">
    <text evidence="2">Belongs to the AzlC family.</text>
</comment>
<keyword evidence="10" id="KW-1185">Reference proteome</keyword>
<comment type="subcellular location">
    <subcellularLocation>
        <location evidence="1">Cell membrane</location>
        <topology evidence="1">Multi-pass membrane protein</topology>
    </subcellularLocation>
</comment>
<dbReference type="GO" id="GO:0005886">
    <property type="term" value="C:plasma membrane"/>
    <property type="evidence" value="ECO:0007669"/>
    <property type="project" value="UniProtKB-SubCell"/>
</dbReference>
<evidence type="ECO:0000256" key="6">
    <source>
        <dbReference type="ARBA" id="ARBA00022989"/>
    </source>
</evidence>
<evidence type="ECO:0000313" key="9">
    <source>
        <dbReference type="EMBL" id="SFG59183.1"/>
    </source>
</evidence>
<name>A0A1I2T2I1_9BACI</name>
<dbReference type="AlphaFoldDB" id="A0A1I2T2I1"/>
<evidence type="ECO:0000313" key="10">
    <source>
        <dbReference type="Proteomes" id="UP000198897"/>
    </source>
</evidence>
<evidence type="ECO:0000256" key="5">
    <source>
        <dbReference type="ARBA" id="ARBA00022692"/>
    </source>
</evidence>
<keyword evidence="5 8" id="KW-0812">Transmembrane</keyword>
<accession>A0A1I2T2I1</accession>
<reference evidence="10" key="1">
    <citation type="submission" date="2016-10" db="EMBL/GenBank/DDBJ databases">
        <authorList>
            <person name="Varghese N."/>
            <person name="Submissions S."/>
        </authorList>
    </citation>
    <scope>NUCLEOTIDE SEQUENCE [LARGE SCALE GENOMIC DNA]</scope>
    <source>
        <strain evidence="10">FP5</strain>
    </source>
</reference>
<feature type="transmembrane region" description="Helical" evidence="8">
    <location>
        <begin position="21"/>
        <end position="42"/>
    </location>
</feature>
<keyword evidence="7 8" id="KW-0472">Membrane</keyword>
<dbReference type="PANTHER" id="PTHR34979:SF1">
    <property type="entry name" value="INNER MEMBRANE PROTEIN YGAZ"/>
    <property type="match status" value="1"/>
</dbReference>
<evidence type="ECO:0000256" key="4">
    <source>
        <dbReference type="ARBA" id="ARBA00022475"/>
    </source>
</evidence>
<dbReference type="Pfam" id="PF03591">
    <property type="entry name" value="AzlC"/>
    <property type="match status" value="1"/>
</dbReference>
<organism evidence="9 10">
    <name type="scientific">Halobacillus alkaliphilus</name>
    <dbReference type="NCBI Taxonomy" id="396056"/>
    <lineage>
        <taxon>Bacteria</taxon>
        <taxon>Bacillati</taxon>
        <taxon>Bacillota</taxon>
        <taxon>Bacilli</taxon>
        <taxon>Bacillales</taxon>
        <taxon>Bacillaceae</taxon>
        <taxon>Halobacillus</taxon>
    </lineage>
</organism>
<feature type="transmembrane region" description="Helical" evidence="8">
    <location>
        <begin position="172"/>
        <end position="189"/>
    </location>
</feature>
<sequence length="245" mass="26428">MQSQAVKQAGASSRIHMIRRGMLAGSPIMLGYLPIALTYGVLASQSGMSNLELTLMSLLVFAGAAQFLAVGMLAAGTGAFEIIVATFVLNFRHFVMSFSFVNRLKRIALRAKLPMTLGLTDETFTVSALYRKEAKEDYGSYFFSALIITAYVSWVGGSYLGGVLGDVMPERLSESMGVALYAMFIGLLVPSVKKHYRIAVVAVLAMIINYLAQQIGFSQGWAIVLGTVAGGCSGIWILPEEEEDL</sequence>
<proteinExistence type="inferred from homology"/>
<dbReference type="EMBL" id="FOOG01000060">
    <property type="protein sequence ID" value="SFG59183.1"/>
    <property type="molecule type" value="Genomic_DNA"/>
</dbReference>
<dbReference type="InterPro" id="IPR011606">
    <property type="entry name" value="Brnchd-chn_aa_trnsp_permease"/>
</dbReference>
<dbReference type="RefSeq" id="WP_089754630.1">
    <property type="nucleotide sequence ID" value="NZ_FOOG01000060.1"/>
</dbReference>
<feature type="transmembrane region" description="Helical" evidence="8">
    <location>
        <begin position="219"/>
        <end position="238"/>
    </location>
</feature>
<dbReference type="Proteomes" id="UP000198897">
    <property type="component" value="Unassembled WGS sequence"/>
</dbReference>
<evidence type="ECO:0000256" key="1">
    <source>
        <dbReference type="ARBA" id="ARBA00004651"/>
    </source>
</evidence>
<gene>
    <name evidence="9" type="ORF">SAMN05216353_16019</name>
</gene>